<accession>A0A6M1T3U6</accession>
<dbReference type="GO" id="GO:0008483">
    <property type="term" value="F:transaminase activity"/>
    <property type="evidence" value="ECO:0007669"/>
    <property type="project" value="UniProtKB-KW"/>
</dbReference>
<dbReference type="GO" id="GO:0030170">
    <property type="term" value="F:pyridoxal phosphate binding"/>
    <property type="evidence" value="ECO:0007669"/>
    <property type="project" value="TreeGrafter"/>
</dbReference>
<dbReference type="EC" id="2.6.1.92" evidence="5"/>
<dbReference type="InterPro" id="IPR015421">
    <property type="entry name" value="PyrdxlP-dep_Trfase_major"/>
</dbReference>
<keyword evidence="6" id="KW-1185">Reference proteome</keyword>
<dbReference type="AlphaFoldDB" id="A0A6M1T3U6"/>
<dbReference type="NCBIfam" id="TIGR03588">
    <property type="entry name" value="PseC"/>
    <property type="match status" value="1"/>
</dbReference>
<dbReference type="SUPFAM" id="SSF53383">
    <property type="entry name" value="PLP-dependent transferases"/>
    <property type="match status" value="1"/>
</dbReference>
<feature type="active site" description="Proton acceptor" evidence="2">
    <location>
        <position position="197"/>
    </location>
</feature>
<dbReference type="GO" id="GO:0000271">
    <property type="term" value="P:polysaccharide biosynthetic process"/>
    <property type="evidence" value="ECO:0007669"/>
    <property type="project" value="TreeGrafter"/>
</dbReference>
<dbReference type="PANTHER" id="PTHR30244">
    <property type="entry name" value="TRANSAMINASE"/>
    <property type="match status" value="1"/>
</dbReference>
<evidence type="ECO:0000256" key="2">
    <source>
        <dbReference type="PIRSR" id="PIRSR000390-1"/>
    </source>
</evidence>
<proteinExistence type="inferred from homology"/>
<dbReference type="CDD" id="cd00616">
    <property type="entry name" value="AHBA_syn"/>
    <property type="match status" value="1"/>
</dbReference>
<dbReference type="Gene3D" id="3.90.1150.10">
    <property type="entry name" value="Aspartate Aminotransferase, domain 1"/>
    <property type="match status" value="1"/>
</dbReference>
<evidence type="ECO:0000256" key="4">
    <source>
        <dbReference type="RuleBase" id="RU004508"/>
    </source>
</evidence>
<feature type="modified residue" description="N6-(pyridoxal phosphate)lysine" evidence="3">
    <location>
        <position position="197"/>
    </location>
</feature>
<sequence>MGESNHNIPYGKQHINESDIEAVTEVLKSDYLTQGPKIAEFEEAFANYVESKYAVAVSNGTAALHLCALALDVTEGDKVITTPITFAASANCVRYCGGEVDFADIDPDTYLLDIEKVRKLLEDSPKGTYKGIIPVDFAGRAVNLEAFIELADEYNLWIIEDACHAPGGYFTDSKAKQQRCGNGNFADLAIFSFHPVKHIAAGEGGMITTNDEKLYNKLFKLRSHGITKNKEEFQNSKSFAAGIQNSKFRNSSDHRRIQNYPAWYMEMQELGYNYRLTDFQCALGLSQLQRADEGLVRRREIAKVYDEAFKGKSFIKNQSGVVEGHAYHLYVIEAEDRLGLYNYLREQNIYAQIHYIPLHLMPYYRQFGWKVGDMPHAETYYKHCISLPMFPTLSDEDQQYVIEKIMGYYS</sequence>
<evidence type="ECO:0000313" key="6">
    <source>
        <dbReference type="Proteomes" id="UP000473278"/>
    </source>
</evidence>
<dbReference type="InterPro" id="IPR015422">
    <property type="entry name" value="PyrdxlP-dep_Trfase_small"/>
</dbReference>
<evidence type="ECO:0000313" key="5">
    <source>
        <dbReference type="EMBL" id="NGP78144.1"/>
    </source>
</evidence>
<reference evidence="5 6" key="1">
    <citation type="submission" date="2020-02" db="EMBL/GenBank/DDBJ databases">
        <title>Balneolaceae bacterium YR4-1, complete genome.</title>
        <authorList>
            <person name="Li Y."/>
            <person name="Wu S."/>
        </authorList>
    </citation>
    <scope>NUCLEOTIDE SEQUENCE [LARGE SCALE GENOMIC DNA]</scope>
    <source>
        <strain evidence="5 6">YR4-1</strain>
    </source>
</reference>
<comment type="similarity">
    <text evidence="1 4">Belongs to the DegT/DnrJ/EryC1 family.</text>
</comment>
<gene>
    <name evidence="5" type="primary">pseC</name>
    <name evidence="5" type="ORF">G3570_15985</name>
</gene>
<dbReference type="EMBL" id="JAALLT010000007">
    <property type="protein sequence ID" value="NGP78144.1"/>
    <property type="molecule type" value="Genomic_DNA"/>
</dbReference>
<keyword evidence="3 4" id="KW-0663">Pyridoxal phosphate</keyword>
<evidence type="ECO:0000256" key="3">
    <source>
        <dbReference type="PIRSR" id="PIRSR000390-2"/>
    </source>
</evidence>
<protein>
    <submittedName>
        <fullName evidence="5">UDP-4-amino-4, 6-dideoxy-N-acetyl-beta-L-altrosamine transaminase</fullName>
        <ecNumber evidence="5">2.6.1.92</ecNumber>
    </submittedName>
</protein>
<comment type="caution">
    <text evidence="5">The sequence shown here is derived from an EMBL/GenBank/DDBJ whole genome shotgun (WGS) entry which is preliminary data.</text>
</comment>
<name>A0A6M1T3U6_9BACT</name>
<dbReference type="PANTHER" id="PTHR30244:SF34">
    <property type="entry name" value="DTDP-4-AMINO-4,6-DIDEOXYGALACTOSE TRANSAMINASE"/>
    <property type="match status" value="1"/>
</dbReference>
<dbReference type="InterPro" id="IPR000653">
    <property type="entry name" value="DegT/StrS_aminotransferase"/>
</dbReference>
<dbReference type="Gene3D" id="3.40.640.10">
    <property type="entry name" value="Type I PLP-dependent aspartate aminotransferase-like (Major domain)"/>
    <property type="match status" value="1"/>
</dbReference>
<keyword evidence="5" id="KW-0032">Aminotransferase</keyword>
<evidence type="ECO:0000256" key="1">
    <source>
        <dbReference type="ARBA" id="ARBA00037999"/>
    </source>
</evidence>
<dbReference type="PIRSF" id="PIRSF000390">
    <property type="entry name" value="PLP_StrS"/>
    <property type="match status" value="1"/>
</dbReference>
<dbReference type="InterPro" id="IPR015424">
    <property type="entry name" value="PyrdxlP-dep_Trfase"/>
</dbReference>
<keyword evidence="5" id="KW-0808">Transferase</keyword>
<dbReference type="Proteomes" id="UP000473278">
    <property type="component" value="Unassembled WGS sequence"/>
</dbReference>
<dbReference type="InterPro" id="IPR020026">
    <property type="entry name" value="PseC"/>
</dbReference>
<dbReference type="Pfam" id="PF01041">
    <property type="entry name" value="DegT_DnrJ_EryC1"/>
    <property type="match status" value="1"/>
</dbReference>
<organism evidence="5 6">
    <name type="scientific">Halalkalibaculum roseum</name>
    <dbReference type="NCBI Taxonomy" id="2709311"/>
    <lineage>
        <taxon>Bacteria</taxon>
        <taxon>Pseudomonadati</taxon>
        <taxon>Balneolota</taxon>
        <taxon>Balneolia</taxon>
        <taxon>Balneolales</taxon>
        <taxon>Balneolaceae</taxon>
        <taxon>Halalkalibaculum</taxon>
    </lineage>
</organism>